<protein>
    <submittedName>
        <fullName evidence="1">Uncharacterized protein</fullName>
    </submittedName>
</protein>
<dbReference type="EMBL" id="BK015454">
    <property type="protein sequence ID" value="DAE07741.1"/>
    <property type="molecule type" value="Genomic_DNA"/>
</dbReference>
<proteinExistence type="predicted"/>
<name>A0A8S5PMF1_9CAUD</name>
<accession>A0A8S5PMF1</accession>
<organism evidence="1">
    <name type="scientific">Podoviridae sp. ct8mF2</name>
    <dbReference type="NCBI Taxonomy" id="2825224"/>
    <lineage>
        <taxon>Viruses</taxon>
        <taxon>Duplodnaviria</taxon>
        <taxon>Heunggongvirae</taxon>
        <taxon>Uroviricota</taxon>
        <taxon>Caudoviricetes</taxon>
    </lineage>
</organism>
<sequence length="33" mass="3891">MRDKVVGYFRRTEIGRLKCCFQCLVKRNVSGAR</sequence>
<reference evidence="1" key="1">
    <citation type="journal article" date="2021" name="Proc. Natl. Acad. Sci. U.S.A.">
        <title>A Catalog of Tens of Thousands of Viruses from Human Metagenomes Reveals Hidden Associations with Chronic Diseases.</title>
        <authorList>
            <person name="Tisza M.J."/>
            <person name="Buck C.B."/>
        </authorList>
    </citation>
    <scope>NUCLEOTIDE SEQUENCE</scope>
    <source>
        <strain evidence="1">Ct8mF2</strain>
    </source>
</reference>
<evidence type="ECO:0000313" key="1">
    <source>
        <dbReference type="EMBL" id="DAE07741.1"/>
    </source>
</evidence>